<accession>A0A2S7T1G5</accession>
<dbReference type="Proteomes" id="UP000239872">
    <property type="component" value="Unassembled WGS sequence"/>
</dbReference>
<gene>
    <name evidence="1" type="ORF">CJD36_003190</name>
</gene>
<keyword evidence="2" id="KW-1185">Reference proteome</keyword>
<protein>
    <recommendedName>
        <fullName evidence="3">Phosphoribosylpyrophosphate synthetase</fullName>
    </recommendedName>
</protein>
<dbReference type="EMBL" id="PPSL01000001">
    <property type="protein sequence ID" value="PQJ12768.1"/>
    <property type="molecule type" value="Genomic_DNA"/>
</dbReference>
<comment type="caution">
    <text evidence="1">The sequence shown here is derived from an EMBL/GenBank/DDBJ whole genome shotgun (WGS) entry which is preliminary data.</text>
</comment>
<evidence type="ECO:0000313" key="2">
    <source>
        <dbReference type="Proteomes" id="UP000239872"/>
    </source>
</evidence>
<dbReference type="OrthoDB" id="8418771at2"/>
<reference evidence="1 2" key="1">
    <citation type="submission" date="2018-01" db="EMBL/GenBank/DDBJ databases">
        <title>A novel member of the phylum Bacteroidetes isolated from glacier ice.</title>
        <authorList>
            <person name="Liu Q."/>
            <person name="Xin Y.-H."/>
        </authorList>
    </citation>
    <scope>NUCLEOTIDE SEQUENCE [LARGE SCALE GENOMIC DNA]</scope>
    <source>
        <strain evidence="1 2">RB1R16</strain>
    </source>
</reference>
<evidence type="ECO:0008006" key="3">
    <source>
        <dbReference type="Google" id="ProtNLM"/>
    </source>
</evidence>
<evidence type="ECO:0000313" key="1">
    <source>
        <dbReference type="EMBL" id="PQJ12768.1"/>
    </source>
</evidence>
<dbReference type="RefSeq" id="WP_105037652.1">
    <property type="nucleotide sequence ID" value="NZ_PPSL01000001.1"/>
</dbReference>
<proteinExistence type="predicted"/>
<name>A0A2S7T1G5_9BACT</name>
<dbReference type="AlphaFoldDB" id="A0A2S7T1G5"/>
<organism evidence="1 2">
    <name type="scientific">Flavipsychrobacter stenotrophus</name>
    <dbReference type="NCBI Taxonomy" id="2077091"/>
    <lineage>
        <taxon>Bacteria</taxon>
        <taxon>Pseudomonadati</taxon>
        <taxon>Bacteroidota</taxon>
        <taxon>Chitinophagia</taxon>
        <taxon>Chitinophagales</taxon>
        <taxon>Chitinophagaceae</taxon>
        <taxon>Flavipsychrobacter</taxon>
    </lineage>
</organism>
<sequence length="102" mass="11532">MEKQVHYGPVAEALEEFKKQGFTNSFSFRDEGIGHTGGVYMPEELKIVDVYRYEGDSDPDEESAVYALISREGKKGVLVTGYGVSSETSYQQLLERIEWAEK</sequence>